<comment type="function">
    <text evidence="8">Releases the supercoiling and torsional tension of DNA, which is introduced during the DNA replication and transcription, by transiently cleaving and rejoining one strand of the DNA duplex. Introduces a single-strand break via transesterification at a target site in duplex DNA. The scissile phosphodiester is attacked by the catalytic tyrosine of the enzyme, resulting in the formation of a DNA-(5'-phosphotyrosyl)-enzyme intermediate and the expulsion of a 3'-OH DNA strand. The free DNA strand then undergoes passage around the unbroken strand, thus removing DNA supercoils. Finally, in the religation step, the DNA 3'-OH attacks the covalent intermediate to expel the active-site tyrosine and restore the DNA phosphodiester backbone.</text>
</comment>
<dbReference type="EMBL" id="ADLO01000102">
    <property type="protein sequence ID" value="KGF53863.1"/>
    <property type="molecule type" value="Genomic_DNA"/>
</dbReference>
<dbReference type="PANTHER" id="PTHR11390:SF21">
    <property type="entry name" value="DNA TOPOISOMERASE 3-ALPHA"/>
    <property type="match status" value="1"/>
</dbReference>
<dbReference type="CDD" id="cd00186">
    <property type="entry name" value="TOP1Ac"/>
    <property type="match status" value="1"/>
</dbReference>
<evidence type="ECO:0000259" key="11">
    <source>
        <dbReference type="PROSITE" id="PS52039"/>
    </source>
</evidence>
<dbReference type="HAMAP" id="MF_00953">
    <property type="entry name" value="Topoisom_3_prok"/>
    <property type="match status" value="1"/>
</dbReference>
<feature type="binding site" evidence="8">
    <location>
        <position position="9"/>
    </location>
    <ligand>
        <name>Mg(2+)</name>
        <dbReference type="ChEBI" id="CHEBI:18420"/>
        <note>catalytic</note>
    </ligand>
</feature>
<comment type="catalytic activity">
    <reaction evidence="1 8">
        <text>ATP-independent breakage of single-stranded DNA, followed by passage and rejoining.</text>
        <dbReference type="EC" id="5.6.2.1"/>
    </reaction>
</comment>
<dbReference type="PRINTS" id="PR00417">
    <property type="entry name" value="PRTPISMRASEI"/>
</dbReference>
<keyword evidence="5 8" id="KW-0799">Topoisomerase</keyword>
<feature type="domain" description="Topo IA-type catalytic" evidence="11">
    <location>
        <begin position="153"/>
        <end position="593"/>
    </location>
</feature>
<evidence type="ECO:0000256" key="9">
    <source>
        <dbReference type="SAM" id="MobiDB-lite"/>
    </source>
</evidence>
<evidence type="ECO:0000256" key="1">
    <source>
        <dbReference type="ARBA" id="ARBA00000213"/>
    </source>
</evidence>
<dbReference type="InterPro" id="IPR013824">
    <property type="entry name" value="Topo_IA_cen_sub1"/>
</dbReference>
<keyword evidence="7 8" id="KW-0413">Isomerase</keyword>
<dbReference type="InterPro" id="IPR034144">
    <property type="entry name" value="TOPRIM_TopoIII"/>
</dbReference>
<dbReference type="PROSITE" id="PS52039">
    <property type="entry name" value="TOPO_IA_2"/>
    <property type="match status" value="1"/>
</dbReference>
<feature type="compositionally biased region" description="Basic and acidic residues" evidence="9">
    <location>
        <begin position="693"/>
        <end position="711"/>
    </location>
</feature>
<comment type="cofactor">
    <cofactor evidence="8">
        <name>Mg(2+)</name>
        <dbReference type="ChEBI" id="CHEBI:18420"/>
    </cofactor>
</comment>
<evidence type="ECO:0000256" key="4">
    <source>
        <dbReference type="ARBA" id="ARBA00022842"/>
    </source>
</evidence>
<dbReference type="PANTHER" id="PTHR11390">
    <property type="entry name" value="PROKARYOTIC DNA TOPOISOMERASE"/>
    <property type="match status" value="1"/>
</dbReference>
<dbReference type="GO" id="GO:0006265">
    <property type="term" value="P:DNA topological change"/>
    <property type="evidence" value="ECO:0007669"/>
    <property type="project" value="UniProtKB-UniRule"/>
</dbReference>
<evidence type="ECO:0000256" key="7">
    <source>
        <dbReference type="ARBA" id="ARBA00023235"/>
    </source>
</evidence>
<feature type="site" description="Interaction with DNA" evidence="8">
    <location>
        <position position="61"/>
    </location>
</feature>
<dbReference type="Proteomes" id="UP000029585">
    <property type="component" value="Unassembled WGS sequence"/>
</dbReference>
<dbReference type="eggNOG" id="COG0550">
    <property type="taxonomic scope" value="Bacteria"/>
</dbReference>
<dbReference type="Gene3D" id="1.10.460.10">
    <property type="entry name" value="Topoisomerase I, domain 2"/>
    <property type="match status" value="1"/>
</dbReference>
<evidence type="ECO:0000256" key="6">
    <source>
        <dbReference type="ARBA" id="ARBA00023125"/>
    </source>
</evidence>
<dbReference type="Gene3D" id="3.40.50.140">
    <property type="match status" value="1"/>
</dbReference>
<gene>
    <name evidence="8" type="primary">topB</name>
    <name evidence="12" type="ORF">HMPREF9460_03404</name>
</gene>
<accession>A0A096B3D1</accession>
<dbReference type="GO" id="GO:0006281">
    <property type="term" value="P:DNA repair"/>
    <property type="evidence" value="ECO:0007669"/>
    <property type="project" value="TreeGrafter"/>
</dbReference>
<dbReference type="RefSeq" id="WP_044942795.1">
    <property type="nucleotide sequence ID" value="NZ_KN174166.1"/>
</dbReference>
<keyword evidence="3 8" id="KW-0479">Metal-binding</keyword>
<feature type="site" description="Interaction with DNA" evidence="8">
    <location>
        <position position="311"/>
    </location>
</feature>
<dbReference type="NCBIfam" id="TIGR01056">
    <property type="entry name" value="topB"/>
    <property type="match status" value="1"/>
</dbReference>
<dbReference type="Gene3D" id="1.10.290.10">
    <property type="entry name" value="Topoisomerase I, domain 4"/>
    <property type="match status" value="1"/>
</dbReference>
<dbReference type="GO" id="GO:0000287">
    <property type="term" value="F:magnesium ion binding"/>
    <property type="evidence" value="ECO:0007669"/>
    <property type="project" value="UniProtKB-UniRule"/>
</dbReference>
<name>A0A096B3D1_FLAPL</name>
<dbReference type="InterPro" id="IPR023406">
    <property type="entry name" value="Topo_IA_AS"/>
</dbReference>
<feature type="site" description="Interaction with DNA" evidence="8">
    <location>
        <position position="168"/>
    </location>
</feature>
<sequence>MAKTLVLAEKPSVARELARVLGCKQSGEGYLEGEKYIVTWALGHLVELAPPEDYDKAWAKWDMLTLPMLPERMKTVVIPQSGRQFRAVQAQLRRGDVGELVIATDAGREGELVARWILEKAGWKGPARRLWISSQTDKAIREGFAHLRPAAEYDNLFRSARARSEADWLVGLNVTRALTCKHNAQLSAGRVQTPTLALIVEREEAIRSFVPQEFWTVTAKLPGFTATWRDLNGQARLFDRERAEELAARLAGKEGVVTRLRRTRRQAPPPAAYDLTELQRDANKKYAYSAKETLAILQNLYEIHKVVTYPRTDSRYIPDDVVPTLPERLRSVMVEDYKPLAAELLRSRPLQTRYLVNAAKVTDHHALLPTEEPVELWRLTGPERNIYDLIVRRFLAVLLPPFEYEEVALTLEVEGETLHARGKAVLSPGWRAAYDRTFALEEEDEEGDEKEQSLPTLAEGERLTVQSARANPGKTAPPKRYTEATLLTAMEHPAAQVADREQGRILEETGGLGTPATRADIIEKLFSAFYVERRGKELVPTSKGIQVVGLAPEELRSATLTAQWERRLGEIAQGREQEGAFVDEMRQFAARLVAQVKASDAAYRHDNQTRTPCPDCGKYLLRVKTKRGEMLVCPDRECGYRRSVKQTTNARCPNCHKRMELRGEGEKQLFACVCGYREKLSDFKKRRAQKSAGKGDVRRYLAQQEQREEKGSSALAEQLAKWMAQQKGD</sequence>
<dbReference type="PATRIC" id="fig|742738.3.peg.3503"/>
<dbReference type="InterPro" id="IPR013825">
    <property type="entry name" value="Topo_IA_cen_sub2"/>
</dbReference>
<evidence type="ECO:0000256" key="8">
    <source>
        <dbReference type="HAMAP-Rule" id="MF_00953"/>
    </source>
</evidence>
<evidence type="ECO:0000313" key="12">
    <source>
        <dbReference type="EMBL" id="KGF53863.1"/>
    </source>
</evidence>
<dbReference type="InterPro" id="IPR013497">
    <property type="entry name" value="Topo_IA_cen"/>
</dbReference>
<dbReference type="InterPro" id="IPR003602">
    <property type="entry name" value="Topo_IA_DNA-bd_dom"/>
</dbReference>
<dbReference type="SMART" id="SM00493">
    <property type="entry name" value="TOPRIM"/>
    <property type="match status" value="1"/>
</dbReference>
<dbReference type="GO" id="GO:0003677">
    <property type="term" value="F:DNA binding"/>
    <property type="evidence" value="ECO:0007669"/>
    <property type="project" value="UniProtKB-KW"/>
</dbReference>
<proteinExistence type="inferred from homology"/>
<dbReference type="NCBIfam" id="NF005829">
    <property type="entry name" value="PRK07726.1"/>
    <property type="match status" value="1"/>
</dbReference>
<dbReference type="PROSITE" id="PS00396">
    <property type="entry name" value="TOPO_IA_1"/>
    <property type="match status" value="1"/>
</dbReference>
<dbReference type="Gene3D" id="2.70.20.10">
    <property type="entry name" value="Topoisomerase I, domain 3"/>
    <property type="match status" value="1"/>
</dbReference>
<feature type="active site" description="O-(5'-phospho-DNA)-tyrosine intermediate" evidence="8">
    <location>
        <position position="309"/>
    </location>
</feature>
<dbReference type="GO" id="GO:0043597">
    <property type="term" value="C:cytoplasmic replication fork"/>
    <property type="evidence" value="ECO:0007669"/>
    <property type="project" value="TreeGrafter"/>
</dbReference>
<comment type="caution">
    <text evidence="12">The sequence shown here is derived from an EMBL/GenBank/DDBJ whole genome shotgun (WGS) entry which is preliminary data.</text>
</comment>
<dbReference type="InterPro" id="IPR005738">
    <property type="entry name" value="TopoIII"/>
</dbReference>
<dbReference type="SUPFAM" id="SSF56712">
    <property type="entry name" value="Prokaryotic type I DNA topoisomerase"/>
    <property type="match status" value="1"/>
</dbReference>
<dbReference type="InterPro" id="IPR013826">
    <property type="entry name" value="Topo_IA_cen_sub3"/>
</dbReference>
<evidence type="ECO:0000259" key="10">
    <source>
        <dbReference type="PROSITE" id="PS50880"/>
    </source>
</evidence>
<feature type="binding site" evidence="8">
    <location>
        <position position="105"/>
    </location>
    <ligand>
        <name>Mg(2+)</name>
        <dbReference type="ChEBI" id="CHEBI:18420"/>
        <note>catalytic</note>
    </ligand>
</feature>
<feature type="site" description="Interaction with DNA" evidence="8">
    <location>
        <position position="176"/>
    </location>
</feature>
<dbReference type="HOGENOM" id="CLU_002929_5_2_9"/>
<comment type="caution">
    <text evidence="8">Lacks conserved residue(s) required for the propagation of feature annotation.</text>
</comment>
<dbReference type="GO" id="GO:0003917">
    <property type="term" value="F:DNA topoisomerase type I (single strand cut, ATP-independent) activity"/>
    <property type="evidence" value="ECO:0007669"/>
    <property type="project" value="UniProtKB-UniRule"/>
</dbReference>
<feature type="region of interest" description="Disordered" evidence="9">
    <location>
        <begin position="685"/>
        <end position="714"/>
    </location>
</feature>
<dbReference type="SMART" id="SM00437">
    <property type="entry name" value="TOP1Ac"/>
    <property type="match status" value="1"/>
</dbReference>
<dbReference type="eggNOG" id="COG0551">
    <property type="taxonomic scope" value="Bacteria"/>
</dbReference>
<dbReference type="InterPro" id="IPR006171">
    <property type="entry name" value="TOPRIM_dom"/>
</dbReference>
<keyword evidence="4 8" id="KW-0460">Magnesium</keyword>
<keyword evidence="6 8" id="KW-0238">DNA-binding</keyword>
<dbReference type="Pfam" id="PF01751">
    <property type="entry name" value="Toprim"/>
    <property type="match status" value="1"/>
</dbReference>
<dbReference type="Pfam" id="PF01131">
    <property type="entry name" value="Topoisom_bac"/>
    <property type="match status" value="1"/>
</dbReference>
<dbReference type="EC" id="5.6.2.1" evidence="8"/>
<comment type="similarity">
    <text evidence="2 8">Belongs to the type IA topoisomerase family.</text>
</comment>
<feature type="region of interest" description="Interaction with DNA" evidence="8">
    <location>
        <begin position="187"/>
        <end position="192"/>
    </location>
</feature>
<dbReference type="AlphaFoldDB" id="A0A096B3D1"/>
<dbReference type="InterPro" id="IPR003601">
    <property type="entry name" value="Topo_IA_2"/>
</dbReference>
<evidence type="ECO:0000313" key="13">
    <source>
        <dbReference type="Proteomes" id="UP000029585"/>
    </source>
</evidence>
<organism evidence="12 13">
    <name type="scientific">Flavonifractor plautii 1_3_50AFAA</name>
    <dbReference type="NCBI Taxonomy" id="742738"/>
    <lineage>
        <taxon>Bacteria</taxon>
        <taxon>Bacillati</taxon>
        <taxon>Bacillota</taxon>
        <taxon>Clostridia</taxon>
        <taxon>Eubacteriales</taxon>
        <taxon>Oscillospiraceae</taxon>
        <taxon>Flavonifractor</taxon>
    </lineage>
</organism>
<dbReference type="PROSITE" id="PS50880">
    <property type="entry name" value="TOPRIM"/>
    <property type="match status" value="1"/>
</dbReference>
<dbReference type="InterPro" id="IPR000380">
    <property type="entry name" value="Topo_IA"/>
</dbReference>
<feature type="domain" description="Toprim" evidence="10">
    <location>
        <begin position="3"/>
        <end position="136"/>
    </location>
</feature>
<protein>
    <recommendedName>
        <fullName evidence="8">DNA topoisomerase 3</fullName>
        <ecNumber evidence="8">5.6.2.1</ecNumber>
    </recommendedName>
    <alternativeName>
        <fullName evidence="8">DNA topoisomerase III</fullName>
    </alternativeName>
</protein>
<dbReference type="InterPro" id="IPR023405">
    <property type="entry name" value="Topo_IA_core_domain"/>
</dbReference>
<reference evidence="12 13" key="1">
    <citation type="submission" date="2011-08" db="EMBL/GenBank/DDBJ databases">
        <title>The Genome Sequence of Clostridium orbiscindens 1_3_50AFAA.</title>
        <authorList>
            <consortium name="The Broad Institute Genome Sequencing Platform"/>
            <person name="Earl A."/>
            <person name="Ward D."/>
            <person name="Feldgarden M."/>
            <person name="Gevers D."/>
            <person name="Daigneault M."/>
            <person name="Strauss J."/>
            <person name="Allen-Vercoe E."/>
            <person name="Young S.K."/>
            <person name="Zeng Q."/>
            <person name="Gargeya S."/>
            <person name="Fitzgerald M."/>
            <person name="Haas B."/>
            <person name="Abouelleil A."/>
            <person name="Alvarado L."/>
            <person name="Arachchi H.M."/>
            <person name="Berlin A."/>
            <person name="Brown A."/>
            <person name="Chapman S.B."/>
            <person name="Chen Z."/>
            <person name="Dunbar C."/>
            <person name="Freedman E."/>
            <person name="Gearin G."/>
            <person name="Gellesch M."/>
            <person name="Goldberg J."/>
            <person name="Griggs A."/>
            <person name="Gujja S."/>
            <person name="Heiman D."/>
            <person name="Howarth C."/>
            <person name="Larson L."/>
            <person name="Lui A."/>
            <person name="MacDonald P.J.P."/>
            <person name="Montmayeur A."/>
            <person name="Murphy C."/>
            <person name="Neiman D."/>
            <person name="Pearson M."/>
            <person name="Priest M."/>
            <person name="Roberts A."/>
            <person name="Saif S."/>
            <person name="Shea T."/>
            <person name="Shenoy N."/>
            <person name="Sisk P."/>
            <person name="Stolte C."/>
            <person name="Sykes S."/>
            <person name="Wortman J."/>
            <person name="Nusbaum C."/>
            <person name="Birren B."/>
        </authorList>
    </citation>
    <scope>NUCLEOTIDE SEQUENCE [LARGE SCALE GENOMIC DNA]</scope>
    <source>
        <strain evidence="12 13">1_3_50AFAA</strain>
    </source>
</reference>
<keyword evidence="13" id="KW-1185">Reference proteome</keyword>
<evidence type="ECO:0000256" key="5">
    <source>
        <dbReference type="ARBA" id="ARBA00023029"/>
    </source>
</evidence>
<dbReference type="SMART" id="SM00436">
    <property type="entry name" value="TOP1Bc"/>
    <property type="match status" value="1"/>
</dbReference>
<evidence type="ECO:0000256" key="2">
    <source>
        <dbReference type="ARBA" id="ARBA00009446"/>
    </source>
</evidence>
<dbReference type="CDD" id="cd03362">
    <property type="entry name" value="TOPRIM_TopoIA_TopoIII"/>
    <property type="match status" value="1"/>
</dbReference>
<evidence type="ECO:0000256" key="3">
    <source>
        <dbReference type="ARBA" id="ARBA00022723"/>
    </source>
</evidence>
<dbReference type="GO" id="GO:0006310">
    <property type="term" value="P:DNA recombination"/>
    <property type="evidence" value="ECO:0007669"/>
    <property type="project" value="TreeGrafter"/>
</dbReference>